<sequence length="134" mass="15146">MAAHEHSSSGSGKHQETQALFVCYPRCSTCAKARTWLDEHGIDYRERDIKTDNPTAKELAEWQQRSGLSVRRFFNTSGQLYRSLGLKDKLDTMRDKEAFDLLATDGMLVKRPIIVSANSVLVGFRAGLWKEALL</sequence>
<comment type="similarity">
    <text evidence="1">Belongs to the ArsC family.</text>
</comment>
<protein>
    <submittedName>
        <fullName evidence="2">ArsC family transcriptional regulator</fullName>
    </submittedName>
</protein>
<name>A0A366KAG3_9BIFI</name>
<gene>
    <name evidence="2" type="ORF">CRD60_03625</name>
</gene>
<dbReference type="EMBL" id="PDCG01000002">
    <property type="protein sequence ID" value="RBP98232.1"/>
    <property type="molecule type" value="Genomic_DNA"/>
</dbReference>
<dbReference type="AlphaFoldDB" id="A0A366KAG3"/>
<evidence type="ECO:0000256" key="1">
    <source>
        <dbReference type="PROSITE-ProRule" id="PRU01282"/>
    </source>
</evidence>
<organism evidence="2 3">
    <name type="scientific">Bifidobacterium aemilianum</name>
    <dbReference type="NCBI Taxonomy" id="2493120"/>
    <lineage>
        <taxon>Bacteria</taxon>
        <taxon>Bacillati</taxon>
        <taxon>Actinomycetota</taxon>
        <taxon>Actinomycetes</taxon>
        <taxon>Bifidobacteriales</taxon>
        <taxon>Bifidobacteriaceae</taxon>
        <taxon>Bifidobacterium</taxon>
    </lineage>
</organism>
<comment type="caution">
    <text evidence="2">The sequence shown here is derived from an EMBL/GenBank/DDBJ whole genome shotgun (WGS) entry which is preliminary data.</text>
</comment>
<reference evidence="2 3" key="1">
    <citation type="submission" date="2017-10" db="EMBL/GenBank/DDBJ databases">
        <title>Bifidobacterium xylocopum sp. nov. and Bifidobacterium aemilianum sp. nov., from the carpenter bee (Xylocopa violacea) digestive tract.</title>
        <authorList>
            <person name="Alberoni D."/>
            <person name="Baffoni L."/>
            <person name="Di Gioia D."/>
            <person name="Gaggia F."/>
            <person name="Biavati B."/>
        </authorList>
    </citation>
    <scope>NUCLEOTIDE SEQUENCE [LARGE SCALE GENOMIC DNA]</scope>
    <source>
        <strain evidence="2 3">XV10</strain>
    </source>
</reference>
<proteinExistence type="inferred from homology"/>
<dbReference type="RefSeq" id="WP_113859916.1">
    <property type="nucleotide sequence ID" value="NZ_PDCG01000002.1"/>
</dbReference>
<dbReference type="SUPFAM" id="SSF52833">
    <property type="entry name" value="Thioredoxin-like"/>
    <property type="match status" value="1"/>
</dbReference>
<evidence type="ECO:0000313" key="2">
    <source>
        <dbReference type="EMBL" id="RBP98232.1"/>
    </source>
</evidence>
<dbReference type="InterPro" id="IPR036249">
    <property type="entry name" value="Thioredoxin-like_sf"/>
</dbReference>
<dbReference type="Pfam" id="PF03960">
    <property type="entry name" value="ArsC"/>
    <property type="match status" value="1"/>
</dbReference>
<dbReference type="CDD" id="cd03036">
    <property type="entry name" value="ArsC_like"/>
    <property type="match status" value="1"/>
</dbReference>
<dbReference type="InterPro" id="IPR006504">
    <property type="entry name" value="Tscrpt_reg_Spx/MgsR"/>
</dbReference>
<dbReference type="Proteomes" id="UP000252530">
    <property type="component" value="Unassembled WGS sequence"/>
</dbReference>
<dbReference type="NCBIfam" id="TIGR01617">
    <property type="entry name" value="arsC_related"/>
    <property type="match status" value="1"/>
</dbReference>
<dbReference type="OrthoDB" id="9803749at2"/>
<dbReference type="InterPro" id="IPR006660">
    <property type="entry name" value="Arsenate_reductase-like"/>
</dbReference>
<dbReference type="PANTHER" id="PTHR30041:SF8">
    <property type="entry name" value="PROTEIN YFFB"/>
    <property type="match status" value="1"/>
</dbReference>
<dbReference type="PANTHER" id="PTHR30041">
    <property type="entry name" value="ARSENATE REDUCTASE"/>
    <property type="match status" value="1"/>
</dbReference>
<accession>A0A366KAG3</accession>
<keyword evidence="3" id="KW-1185">Reference proteome</keyword>
<evidence type="ECO:0000313" key="3">
    <source>
        <dbReference type="Proteomes" id="UP000252530"/>
    </source>
</evidence>
<dbReference type="PROSITE" id="PS51353">
    <property type="entry name" value="ARSC"/>
    <property type="match status" value="1"/>
</dbReference>
<dbReference type="Gene3D" id="3.40.30.10">
    <property type="entry name" value="Glutaredoxin"/>
    <property type="match status" value="1"/>
</dbReference>